<organism evidence="2 3">
    <name type="scientific">Acaulospora morrowiae</name>
    <dbReference type="NCBI Taxonomy" id="94023"/>
    <lineage>
        <taxon>Eukaryota</taxon>
        <taxon>Fungi</taxon>
        <taxon>Fungi incertae sedis</taxon>
        <taxon>Mucoromycota</taxon>
        <taxon>Glomeromycotina</taxon>
        <taxon>Glomeromycetes</taxon>
        <taxon>Diversisporales</taxon>
        <taxon>Acaulosporaceae</taxon>
        <taxon>Acaulospora</taxon>
    </lineage>
</organism>
<sequence length="756" mass="85995">LDINPEIQMSTKQFLEMDSIIASYEIMSDMEIVKEVLHCSNPLPLENNSEDEVILLPKTVLQGKEMLEGALLCNLVAIASVLISQLWQQYQFHSAPYRQKHGPIFSFRREADELKRSLNLLVKDNSEKVREGATRLLDNFETDMEALLKSQEGVHTSVSTAGGSTCFMGNPTRSGDQPVLWREVYILTQLRRGNQLALWGTVRHRTKFEDVHIFWQRIENETLIDNAETEVACKFIYRSSNVIDVALTNVEEKMKQNRKHAENRMQRQPYENSSTSLDEGGGCSTKKIGGITPVCYNNNLSEIDSEHEEKANSILMQMLESDKRKQYEYDDGSDYEPSSSPSSDSSHYKKKKQKISKRKQSKSKVTVICERNHCSSTNKNEDNSAPAIIMTGGDVASPLPLSLLLPPSLLSPPSSLNSVLNNVIIPQDLPTLVNQDQLSTLTANPSIQTPGTPPPMPNVNNIQITPQKSVLSKESVTYLQNYIELNVNGQGMIIKDNHTSEETSSIIRNWLITALTSPKEEFVKAIIAPLSSEASPKDHDFRQICEFVLYDFYFMTKKGPLRRDVSENTYIVDRIAPLFKAIQSVYNEYKFHWIEVELDCMREVKKIFPKFDLPINQADDSEKLLKEAVFGLVSLLRNYLDKSAEESKQLYTFIIQGIGDRLTLSKLCLINKHVYKVSQIKSATLPFEFIDVADYLAVFEFLYILVIELESQTRVINKLRLSRSADGVIVPRIRDWIWIPDSISAWECEEIQNENL</sequence>
<dbReference type="AlphaFoldDB" id="A0A9N8V5P1"/>
<feature type="compositionally biased region" description="Basic residues" evidence="1">
    <location>
        <begin position="348"/>
        <end position="362"/>
    </location>
</feature>
<proteinExistence type="predicted"/>
<feature type="region of interest" description="Disordered" evidence="1">
    <location>
        <begin position="256"/>
        <end position="282"/>
    </location>
</feature>
<feature type="region of interest" description="Disordered" evidence="1">
    <location>
        <begin position="328"/>
        <end position="368"/>
    </location>
</feature>
<protein>
    <submittedName>
        <fullName evidence="2">16008_t:CDS:1</fullName>
    </submittedName>
</protein>
<evidence type="ECO:0000313" key="3">
    <source>
        <dbReference type="Proteomes" id="UP000789342"/>
    </source>
</evidence>
<keyword evidence="3" id="KW-1185">Reference proteome</keyword>
<evidence type="ECO:0000313" key="2">
    <source>
        <dbReference type="EMBL" id="CAG8440801.1"/>
    </source>
</evidence>
<feature type="non-terminal residue" evidence="2">
    <location>
        <position position="756"/>
    </location>
</feature>
<dbReference type="EMBL" id="CAJVPV010000065">
    <property type="protein sequence ID" value="CAG8440801.1"/>
    <property type="molecule type" value="Genomic_DNA"/>
</dbReference>
<evidence type="ECO:0000256" key="1">
    <source>
        <dbReference type="SAM" id="MobiDB-lite"/>
    </source>
</evidence>
<feature type="compositionally biased region" description="Basic and acidic residues" evidence="1">
    <location>
        <begin position="256"/>
        <end position="265"/>
    </location>
</feature>
<gene>
    <name evidence="2" type="ORF">AMORRO_LOCUS266</name>
</gene>
<accession>A0A9N8V5P1</accession>
<name>A0A9N8V5P1_9GLOM</name>
<dbReference type="Proteomes" id="UP000789342">
    <property type="component" value="Unassembled WGS sequence"/>
</dbReference>
<dbReference type="OrthoDB" id="2407081at2759"/>
<comment type="caution">
    <text evidence="2">The sequence shown here is derived from an EMBL/GenBank/DDBJ whole genome shotgun (WGS) entry which is preliminary data.</text>
</comment>
<reference evidence="2" key="1">
    <citation type="submission" date="2021-06" db="EMBL/GenBank/DDBJ databases">
        <authorList>
            <person name="Kallberg Y."/>
            <person name="Tangrot J."/>
            <person name="Rosling A."/>
        </authorList>
    </citation>
    <scope>NUCLEOTIDE SEQUENCE</scope>
    <source>
        <strain evidence="2">CL551</strain>
    </source>
</reference>